<sequence length="70" mass="7344">MFHLGFVLGDLRHEVLVLGLVLLVFGPVGVAEMGGAVQGTPWDDGVGSSRRVNGGDRLAWAAEVPGFLEV</sequence>
<reference evidence="2" key="1">
    <citation type="submission" date="2018-07" db="EMBL/GenBank/DDBJ databases">
        <authorList>
            <person name="Zhao J."/>
        </authorList>
    </citation>
    <scope>NUCLEOTIDE SEQUENCE [LARGE SCALE GENOMIC DNA]</scope>
    <source>
        <strain evidence="2">GSSD-12</strain>
    </source>
</reference>
<dbReference type="RefSeq" id="WP_114662871.1">
    <property type="nucleotide sequence ID" value="NZ_CP031194.1"/>
</dbReference>
<protein>
    <submittedName>
        <fullName evidence="1">Uncharacterized protein</fullName>
    </submittedName>
</protein>
<keyword evidence="2" id="KW-1185">Reference proteome</keyword>
<accession>A0A345HVP4</accession>
<dbReference type="EMBL" id="CP031194">
    <property type="protein sequence ID" value="AXG80768.1"/>
    <property type="molecule type" value="Genomic_DNA"/>
</dbReference>
<proteinExistence type="predicted"/>
<organism evidence="1 2">
    <name type="scientific">Streptomyces paludis</name>
    <dbReference type="NCBI Taxonomy" id="2282738"/>
    <lineage>
        <taxon>Bacteria</taxon>
        <taxon>Bacillati</taxon>
        <taxon>Actinomycetota</taxon>
        <taxon>Actinomycetes</taxon>
        <taxon>Kitasatosporales</taxon>
        <taxon>Streptomycetaceae</taxon>
        <taxon>Streptomyces</taxon>
    </lineage>
</organism>
<gene>
    <name evidence="1" type="ORF">DVK44_27295</name>
</gene>
<dbReference type="Proteomes" id="UP000253868">
    <property type="component" value="Chromosome"/>
</dbReference>
<name>A0A345HVP4_9ACTN</name>
<evidence type="ECO:0000313" key="2">
    <source>
        <dbReference type="Proteomes" id="UP000253868"/>
    </source>
</evidence>
<dbReference type="AlphaFoldDB" id="A0A345HVP4"/>
<evidence type="ECO:0000313" key="1">
    <source>
        <dbReference type="EMBL" id="AXG80768.1"/>
    </source>
</evidence>
<dbReference type="KEGG" id="spad:DVK44_27295"/>